<keyword evidence="1" id="KW-1133">Transmembrane helix</keyword>
<keyword evidence="3" id="KW-1185">Reference proteome</keyword>
<dbReference type="AlphaFoldDB" id="A0AA41Q2N5"/>
<comment type="caution">
    <text evidence="2">The sequence shown here is derived from an EMBL/GenBank/DDBJ whole genome shotgun (WGS) entry which is preliminary data.</text>
</comment>
<dbReference type="EMBL" id="JAKFHA010000014">
    <property type="protein sequence ID" value="MCF2530092.1"/>
    <property type="molecule type" value="Genomic_DNA"/>
</dbReference>
<proteinExistence type="predicted"/>
<evidence type="ECO:0000313" key="3">
    <source>
        <dbReference type="Proteomes" id="UP001165378"/>
    </source>
</evidence>
<name>A0AA41Q2N5_9ACTN</name>
<feature type="transmembrane region" description="Helical" evidence="1">
    <location>
        <begin position="6"/>
        <end position="25"/>
    </location>
</feature>
<keyword evidence="1" id="KW-0812">Transmembrane</keyword>
<dbReference type="Proteomes" id="UP001165378">
    <property type="component" value="Unassembled WGS sequence"/>
</dbReference>
<reference evidence="2" key="1">
    <citation type="submission" date="2022-01" db="EMBL/GenBank/DDBJ databases">
        <title>Genome-Based Taxonomic Classification of the Phylum Actinobacteria.</title>
        <authorList>
            <person name="Gao Y."/>
        </authorList>
    </citation>
    <scope>NUCLEOTIDE SEQUENCE</scope>
    <source>
        <strain evidence="2">KLBMP 8922</strain>
    </source>
</reference>
<sequence length="71" mass="6763">MDVSVLVFAGVVAVAAVAVLVVWAVRSPERAAAGDSGLQRVGDAPVGSGEAAERAAGATAWMRGGGGGGGI</sequence>
<keyword evidence="1" id="KW-0472">Membrane</keyword>
<evidence type="ECO:0000256" key="1">
    <source>
        <dbReference type="SAM" id="Phobius"/>
    </source>
</evidence>
<dbReference type="RefSeq" id="WP_235054762.1">
    <property type="nucleotide sequence ID" value="NZ_JAKFHA010000014.1"/>
</dbReference>
<protein>
    <submittedName>
        <fullName evidence="2">Uncharacterized protein</fullName>
    </submittedName>
</protein>
<gene>
    <name evidence="2" type="ORF">LZ495_23115</name>
</gene>
<evidence type="ECO:0000313" key="2">
    <source>
        <dbReference type="EMBL" id="MCF2530092.1"/>
    </source>
</evidence>
<organism evidence="2 3">
    <name type="scientific">Yinghuangia soli</name>
    <dbReference type="NCBI Taxonomy" id="2908204"/>
    <lineage>
        <taxon>Bacteria</taxon>
        <taxon>Bacillati</taxon>
        <taxon>Actinomycetota</taxon>
        <taxon>Actinomycetes</taxon>
        <taxon>Kitasatosporales</taxon>
        <taxon>Streptomycetaceae</taxon>
        <taxon>Yinghuangia</taxon>
    </lineage>
</organism>
<accession>A0AA41Q2N5</accession>